<evidence type="ECO:0000256" key="2">
    <source>
        <dbReference type="ARBA" id="ARBA00011233"/>
    </source>
</evidence>
<dbReference type="CDD" id="cd00342">
    <property type="entry name" value="gram_neg_porins"/>
    <property type="match status" value="1"/>
</dbReference>
<keyword evidence="8" id="KW-0626">Porin</keyword>
<dbReference type="Gene3D" id="2.40.160.10">
    <property type="entry name" value="Porin"/>
    <property type="match status" value="1"/>
</dbReference>
<keyword evidence="3" id="KW-0813">Transport</keyword>
<keyword evidence="5" id="KW-0812">Transmembrane</keyword>
<comment type="subunit">
    <text evidence="2">Homotrimer.</text>
</comment>
<dbReference type="InterPro" id="IPR050298">
    <property type="entry name" value="Gram-neg_bact_OMP"/>
</dbReference>
<dbReference type="InterPro" id="IPR023614">
    <property type="entry name" value="Porin_dom_sf"/>
</dbReference>
<dbReference type="GO" id="GO:0009279">
    <property type="term" value="C:cell outer membrane"/>
    <property type="evidence" value="ECO:0007669"/>
    <property type="project" value="UniProtKB-SubCell"/>
</dbReference>
<gene>
    <name evidence="13" type="ORF">SAMN05216550_11348</name>
</gene>
<evidence type="ECO:0000256" key="4">
    <source>
        <dbReference type="ARBA" id="ARBA00022452"/>
    </source>
</evidence>
<organism evidence="13 14">
    <name type="scientific">Paraburkholderia tropica</name>
    <dbReference type="NCBI Taxonomy" id="92647"/>
    <lineage>
        <taxon>Bacteria</taxon>
        <taxon>Pseudomonadati</taxon>
        <taxon>Pseudomonadota</taxon>
        <taxon>Betaproteobacteria</taxon>
        <taxon>Burkholderiales</taxon>
        <taxon>Burkholderiaceae</taxon>
        <taxon>Paraburkholderia</taxon>
    </lineage>
</organism>
<dbReference type="Pfam" id="PF13609">
    <property type="entry name" value="Porin_4"/>
    <property type="match status" value="1"/>
</dbReference>
<comment type="caution">
    <text evidence="13">The sequence shown here is derived from an EMBL/GenBank/DDBJ whole genome shotgun (WGS) entry which is preliminary data.</text>
</comment>
<evidence type="ECO:0000256" key="6">
    <source>
        <dbReference type="ARBA" id="ARBA00022729"/>
    </source>
</evidence>
<keyword evidence="4" id="KW-1134">Transmembrane beta strand</keyword>
<dbReference type="GO" id="GO:0034220">
    <property type="term" value="P:monoatomic ion transmembrane transport"/>
    <property type="evidence" value="ECO:0007669"/>
    <property type="project" value="InterPro"/>
</dbReference>
<dbReference type="RefSeq" id="WP_074985240.1">
    <property type="nucleotide sequence ID" value="NZ_CADFGN010000001.1"/>
</dbReference>
<feature type="domain" description="Porin" evidence="12">
    <location>
        <begin position="14"/>
        <end position="348"/>
    </location>
</feature>
<dbReference type="PRINTS" id="PR00184">
    <property type="entry name" value="NEISSPPORIN"/>
</dbReference>
<evidence type="ECO:0000256" key="7">
    <source>
        <dbReference type="ARBA" id="ARBA00023065"/>
    </source>
</evidence>
<keyword evidence="6 11" id="KW-0732">Signal</keyword>
<dbReference type="InterPro" id="IPR002299">
    <property type="entry name" value="Porin_Neis"/>
</dbReference>
<evidence type="ECO:0000259" key="12">
    <source>
        <dbReference type="Pfam" id="PF13609"/>
    </source>
</evidence>
<dbReference type="GO" id="GO:0046930">
    <property type="term" value="C:pore complex"/>
    <property type="evidence" value="ECO:0007669"/>
    <property type="project" value="UniProtKB-KW"/>
</dbReference>
<feature type="chain" id="PRO_5042988597" evidence="11">
    <location>
        <begin position="26"/>
        <end position="387"/>
    </location>
</feature>
<evidence type="ECO:0000256" key="1">
    <source>
        <dbReference type="ARBA" id="ARBA00004571"/>
    </source>
</evidence>
<evidence type="ECO:0000256" key="11">
    <source>
        <dbReference type="SAM" id="SignalP"/>
    </source>
</evidence>
<evidence type="ECO:0000313" key="14">
    <source>
        <dbReference type="Proteomes" id="UP000183529"/>
    </source>
</evidence>
<dbReference type="PANTHER" id="PTHR34501">
    <property type="entry name" value="PROTEIN YDDL-RELATED"/>
    <property type="match status" value="1"/>
</dbReference>
<name>A0AAQ1GIT7_9BURK</name>
<protein>
    <submittedName>
        <fullName evidence="13">Outer membrane protein (Porin)</fullName>
    </submittedName>
</protein>
<dbReference type="InterPro" id="IPR001702">
    <property type="entry name" value="Porin_Gram-ve"/>
</dbReference>
<evidence type="ECO:0000256" key="5">
    <source>
        <dbReference type="ARBA" id="ARBA00022692"/>
    </source>
</evidence>
<dbReference type="SUPFAM" id="SSF56935">
    <property type="entry name" value="Porins"/>
    <property type="match status" value="1"/>
</dbReference>
<dbReference type="InterPro" id="IPR033900">
    <property type="entry name" value="Gram_neg_porin_domain"/>
</dbReference>
<evidence type="ECO:0000313" key="13">
    <source>
        <dbReference type="EMBL" id="SEK01439.1"/>
    </source>
</evidence>
<dbReference type="PRINTS" id="PR00182">
    <property type="entry name" value="ECOLNEIPORIN"/>
</dbReference>
<accession>A0AAQ1GIT7</accession>
<evidence type="ECO:0000256" key="3">
    <source>
        <dbReference type="ARBA" id="ARBA00022448"/>
    </source>
</evidence>
<dbReference type="EMBL" id="FNZM01000013">
    <property type="protein sequence ID" value="SEK01439.1"/>
    <property type="molecule type" value="Genomic_DNA"/>
</dbReference>
<evidence type="ECO:0000256" key="10">
    <source>
        <dbReference type="ARBA" id="ARBA00023237"/>
    </source>
</evidence>
<sequence>MKTLKARLALTGAVLAGAGIGNAHAQSSITLYGIVDAGISYLKTQNGNRFSLLSGGLSGNRWGLKGSEDLGGGLKAIFQLESGFAIGTGKSLQSSREFGRQSFVGLSGDRWGSLVAGRMYDPIVDLVQPITADGAGGSVPFATPGDVDNNDFSARVSNALKYTSPNFGGLQFEALVAPGGVAGSLGQGYTLSTAALYANGPLKLAAGYFQAANANASTGARTGWTSATTDALFEGGSINTAYQSAHVLGIAQAAAQYQLGAFQLGAGYSNARYTADGESSFAHTQRYNTGRVYAFYRVSPALRFGLGYVFTDASGDASARYNQVSTGAFYTLSKATDVYATAAFQHASGEQRTSSGALQDARATISSYGVDGTSTQAIVTVGLRHRF</sequence>
<keyword evidence="7" id="KW-0406">Ion transport</keyword>
<feature type="signal peptide" evidence="11">
    <location>
        <begin position="1"/>
        <end position="25"/>
    </location>
</feature>
<dbReference type="PANTHER" id="PTHR34501:SF9">
    <property type="entry name" value="MAJOR OUTER MEMBRANE PROTEIN P.IA"/>
    <property type="match status" value="1"/>
</dbReference>
<comment type="subcellular location">
    <subcellularLocation>
        <location evidence="1">Cell outer membrane</location>
        <topology evidence="1">Multi-pass membrane protein</topology>
    </subcellularLocation>
</comment>
<proteinExistence type="predicted"/>
<dbReference type="Proteomes" id="UP000183529">
    <property type="component" value="Unassembled WGS sequence"/>
</dbReference>
<evidence type="ECO:0000256" key="9">
    <source>
        <dbReference type="ARBA" id="ARBA00023136"/>
    </source>
</evidence>
<dbReference type="AlphaFoldDB" id="A0AAQ1GIT7"/>
<keyword evidence="10" id="KW-0998">Cell outer membrane</keyword>
<evidence type="ECO:0000256" key="8">
    <source>
        <dbReference type="ARBA" id="ARBA00023114"/>
    </source>
</evidence>
<keyword evidence="9" id="KW-0472">Membrane</keyword>
<dbReference type="GO" id="GO:0015288">
    <property type="term" value="F:porin activity"/>
    <property type="evidence" value="ECO:0007669"/>
    <property type="project" value="UniProtKB-KW"/>
</dbReference>
<reference evidence="13 14" key="1">
    <citation type="submission" date="2016-10" db="EMBL/GenBank/DDBJ databases">
        <authorList>
            <person name="Varghese N."/>
            <person name="Submissions S."/>
        </authorList>
    </citation>
    <scope>NUCLEOTIDE SEQUENCE [LARGE SCALE GENOMIC DNA]</scope>
    <source>
        <strain evidence="13 14">LMG 22274</strain>
    </source>
</reference>